<keyword evidence="3" id="KW-1185">Reference proteome</keyword>
<comment type="caution">
    <text evidence="2">The sequence shown here is derived from an EMBL/GenBank/DDBJ whole genome shotgun (WGS) entry which is preliminary data.</text>
</comment>
<name>A0A9W7DV68_9STRA</name>
<feature type="compositionally biased region" description="Low complexity" evidence="1">
    <location>
        <begin position="25"/>
        <end position="35"/>
    </location>
</feature>
<dbReference type="InterPro" id="IPR026906">
    <property type="entry name" value="LRR_5"/>
</dbReference>
<dbReference type="Pfam" id="PF13306">
    <property type="entry name" value="LRR_5"/>
    <property type="match status" value="1"/>
</dbReference>
<feature type="region of interest" description="Disordered" evidence="1">
    <location>
        <begin position="1"/>
        <end position="35"/>
    </location>
</feature>
<dbReference type="PANTHER" id="PTHR45661:SF3">
    <property type="entry name" value="IG-LIKE DOMAIN-CONTAINING PROTEIN"/>
    <property type="match status" value="1"/>
</dbReference>
<dbReference type="SUPFAM" id="SSF52058">
    <property type="entry name" value="L domain-like"/>
    <property type="match status" value="1"/>
</dbReference>
<gene>
    <name evidence="2" type="ORF">TrLO_g5425</name>
</gene>
<dbReference type="AlphaFoldDB" id="A0A9W7DV68"/>
<sequence length="256" mass="28104">MGGKRGEEDEEDENNDEIIEPAALPNSTTSTQSPTAPAAVDEFMFTNDFRRLLAEFVSGDTLMTLKLTTKAWKAVAEKQLSDEEKLEMAILTVDGKDVSQSEAGSVVKSVRMWHVTQAIFLLNITKVGDYACTFAANLVVVDIPEGVERIGHNAFRHCYILTTVSFPTTLTCIAGFAFGNCSSLDNVDLLHTNLQELGREAFAICSELTSMTIPDSLQKLGRHVFHKCSKLFPSNIIVNDATNDTTPEVITHLRST</sequence>
<reference evidence="3" key="1">
    <citation type="journal article" date="2023" name="Commun. Biol.">
        <title>Genome analysis of Parmales, the sister group of diatoms, reveals the evolutionary specialization of diatoms from phago-mixotrophs to photoautotrophs.</title>
        <authorList>
            <person name="Ban H."/>
            <person name="Sato S."/>
            <person name="Yoshikawa S."/>
            <person name="Yamada K."/>
            <person name="Nakamura Y."/>
            <person name="Ichinomiya M."/>
            <person name="Sato N."/>
            <person name="Blanc-Mathieu R."/>
            <person name="Endo H."/>
            <person name="Kuwata A."/>
            <person name="Ogata H."/>
        </authorList>
    </citation>
    <scope>NUCLEOTIDE SEQUENCE [LARGE SCALE GENOMIC DNA]</scope>
    <source>
        <strain evidence="3">NIES 3700</strain>
    </source>
</reference>
<evidence type="ECO:0000256" key="1">
    <source>
        <dbReference type="SAM" id="MobiDB-lite"/>
    </source>
</evidence>
<dbReference type="Proteomes" id="UP001165122">
    <property type="component" value="Unassembled WGS sequence"/>
</dbReference>
<evidence type="ECO:0000313" key="3">
    <source>
        <dbReference type="Proteomes" id="UP001165122"/>
    </source>
</evidence>
<organism evidence="2 3">
    <name type="scientific">Triparma laevis f. longispina</name>
    <dbReference type="NCBI Taxonomy" id="1714387"/>
    <lineage>
        <taxon>Eukaryota</taxon>
        <taxon>Sar</taxon>
        <taxon>Stramenopiles</taxon>
        <taxon>Ochrophyta</taxon>
        <taxon>Bolidophyceae</taxon>
        <taxon>Parmales</taxon>
        <taxon>Triparmaceae</taxon>
        <taxon>Triparma</taxon>
    </lineage>
</organism>
<dbReference type="InterPro" id="IPR032675">
    <property type="entry name" value="LRR_dom_sf"/>
</dbReference>
<proteinExistence type="predicted"/>
<protein>
    <submittedName>
        <fullName evidence="2">Uncharacterized protein</fullName>
    </submittedName>
</protein>
<dbReference type="PANTHER" id="PTHR45661">
    <property type="entry name" value="SURFACE ANTIGEN"/>
    <property type="match status" value="1"/>
</dbReference>
<feature type="compositionally biased region" description="Acidic residues" evidence="1">
    <location>
        <begin position="8"/>
        <end position="19"/>
    </location>
</feature>
<evidence type="ECO:0000313" key="2">
    <source>
        <dbReference type="EMBL" id="GMH56193.1"/>
    </source>
</evidence>
<dbReference type="EMBL" id="BRXW01000451">
    <property type="protein sequence ID" value="GMH56193.1"/>
    <property type="molecule type" value="Genomic_DNA"/>
</dbReference>
<dbReference type="Gene3D" id="3.80.10.10">
    <property type="entry name" value="Ribonuclease Inhibitor"/>
    <property type="match status" value="1"/>
</dbReference>
<dbReference type="InterPro" id="IPR053139">
    <property type="entry name" value="Surface_bspA-like"/>
</dbReference>
<accession>A0A9W7DV68</accession>